<dbReference type="eggNOG" id="COG5662">
    <property type="taxonomic scope" value="Bacteria"/>
</dbReference>
<keyword evidence="2" id="KW-0472">Membrane</keyword>
<feature type="transmembrane region" description="Helical" evidence="2">
    <location>
        <begin position="247"/>
        <end position="271"/>
    </location>
</feature>
<keyword evidence="2" id="KW-1133">Transmembrane helix</keyword>
<evidence type="ECO:0000256" key="2">
    <source>
        <dbReference type="SAM" id="Phobius"/>
    </source>
</evidence>
<keyword evidence="6" id="KW-1185">Reference proteome</keyword>
<keyword evidence="2" id="KW-0812">Transmembrane</keyword>
<gene>
    <name evidence="5" type="ordered locus">trd_1073</name>
</gene>
<evidence type="ECO:0000313" key="6">
    <source>
        <dbReference type="Proteomes" id="UP000000447"/>
    </source>
</evidence>
<name>B9L0K2_THERP</name>
<keyword evidence="3" id="KW-0732">Signal</keyword>
<feature type="domain" description="DUF4349" evidence="4">
    <location>
        <begin position="55"/>
        <end position="271"/>
    </location>
</feature>
<keyword evidence="5" id="KW-0449">Lipoprotein</keyword>
<evidence type="ECO:0000256" key="3">
    <source>
        <dbReference type="SAM" id="SignalP"/>
    </source>
</evidence>
<dbReference type="EMBL" id="CP001275">
    <property type="protein sequence ID" value="ACM05420.1"/>
    <property type="molecule type" value="Genomic_DNA"/>
</dbReference>
<evidence type="ECO:0000256" key="1">
    <source>
        <dbReference type="SAM" id="Coils"/>
    </source>
</evidence>
<dbReference type="HOGENOM" id="CLU_979815_0_0_0"/>
<reference evidence="5 6" key="1">
    <citation type="journal article" date="2009" name="PLoS ONE">
        <title>Complete genome sequence of the aerobic CO-oxidizing thermophile Thermomicrobium roseum.</title>
        <authorList>
            <person name="Wu D."/>
            <person name="Raymond J."/>
            <person name="Wu M."/>
            <person name="Chatterji S."/>
            <person name="Ren Q."/>
            <person name="Graham J.E."/>
            <person name="Bryant D.A."/>
            <person name="Robb F."/>
            <person name="Colman A."/>
            <person name="Tallon L.J."/>
            <person name="Badger J.H."/>
            <person name="Madupu R."/>
            <person name="Ward N.L."/>
            <person name="Eisen J.A."/>
        </authorList>
    </citation>
    <scope>NUCLEOTIDE SEQUENCE [LARGE SCALE GENOMIC DNA]</scope>
    <source>
        <strain evidence="6">ATCC 27502 / DSM 5159 / P-2</strain>
    </source>
</reference>
<dbReference type="InterPro" id="IPR025645">
    <property type="entry name" value="DUF4349"/>
</dbReference>
<sequence length="284" mass="31742">MRWSLVLMLLVLVISACTRAGRPSPDVATAVPPVPSSGGSVLGERRADNGSALGRFVVREAEVTLMCGDYRRAAVEIQRKISDYGGYVAEADISDLRGFSAPRFASLTVLVPEQRLQSFLSDLAAVAGVERVASQRLLSRDVTEETIDLAARRRALEATEQRMLDLLNRAQTIDEVLRVEQELARIRTELEQLAERARYLERRTTFAEVRLSLVPTTEATEPSLSQTARQAWETSLALLRIVLRGTVWISVALWWIWCILIVAFLVLAVFWRGRAGRLRRVAPE</sequence>
<dbReference type="Pfam" id="PF14257">
    <property type="entry name" value="DUF4349"/>
    <property type="match status" value="1"/>
</dbReference>
<dbReference type="PROSITE" id="PS51257">
    <property type="entry name" value="PROKAR_LIPOPROTEIN"/>
    <property type="match status" value="1"/>
</dbReference>
<feature type="coiled-coil region" evidence="1">
    <location>
        <begin position="169"/>
        <end position="203"/>
    </location>
</feature>
<feature type="signal peptide" evidence="3">
    <location>
        <begin position="1"/>
        <end position="20"/>
    </location>
</feature>
<evidence type="ECO:0000313" key="5">
    <source>
        <dbReference type="EMBL" id="ACM05420.1"/>
    </source>
</evidence>
<dbReference type="AlphaFoldDB" id="B9L0K2"/>
<keyword evidence="1" id="KW-0175">Coiled coil</keyword>
<protein>
    <submittedName>
        <fullName evidence="5">Putative lipoprotein</fullName>
    </submittedName>
</protein>
<evidence type="ECO:0000259" key="4">
    <source>
        <dbReference type="Pfam" id="PF14257"/>
    </source>
</evidence>
<feature type="chain" id="PRO_5002886124" evidence="3">
    <location>
        <begin position="21"/>
        <end position="284"/>
    </location>
</feature>
<organism evidence="5 6">
    <name type="scientific">Thermomicrobium roseum (strain ATCC 27502 / DSM 5159 / P-2)</name>
    <dbReference type="NCBI Taxonomy" id="309801"/>
    <lineage>
        <taxon>Bacteria</taxon>
        <taxon>Pseudomonadati</taxon>
        <taxon>Thermomicrobiota</taxon>
        <taxon>Thermomicrobia</taxon>
        <taxon>Thermomicrobiales</taxon>
        <taxon>Thermomicrobiaceae</taxon>
        <taxon>Thermomicrobium</taxon>
    </lineage>
</organism>
<dbReference type="Proteomes" id="UP000000447">
    <property type="component" value="Chromosome"/>
</dbReference>
<dbReference type="STRING" id="309801.trd_1073"/>
<dbReference type="RefSeq" id="WP_015922026.1">
    <property type="nucleotide sequence ID" value="NC_011959.1"/>
</dbReference>
<dbReference type="KEGG" id="tro:trd_1073"/>
<accession>B9L0K2</accession>
<proteinExistence type="predicted"/>